<dbReference type="Proteomes" id="UP000002051">
    <property type="component" value="Unassembled WGS sequence"/>
</dbReference>
<accession>A0A072UA09</accession>
<proteinExistence type="predicted"/>
<protein>
    <submittedName>
        <fullName evidence="1 2">Uncharacterized protein</fullName>
    </submittedName>
</protein>
<sequence length="145" mass="16378">MRFLGHATYDSIASPTKLISATSLVRVMMFIYDDNDDDDDDDDDDDESGDDVLCACIRVVHRRMNLALLCGLGDFLPLVLSCKPCDVSTNMGEWKFNRKLRVGKKQVGETPRLLKYVSQLVPFRKGSFSLRDKKLNVKTATLELN</sequence>
<reference evidence="2" key="3">
    <citation type="submission" date="2015-04" db="UniProtKB">
        <authorList>
            <consortium name="EnsemblPlants"/>
        </authorList>
    </citation>
    <scope>IDENTIFICATION</scope>
    <source>
        <strain evidence="2">cv. Jemalong A17</strain>
    </source>
</reference>
<dbReference type="AlphaFoldDB" id="A0A072UA09"/>
<evidence type="ECO:0000313" key="3">
    <source>
        <dbReference type="Proteomes" id="UP000002051"/>
    </source>
</evidence>
<reference evidence="1 3" key="2">
    <citation type="journal article" date="2014" name="BMC Genomics">
        <title>An improved genome release (version Mt4.0) for the model legume Medicago truncatula.</title>
        <authorList>
            <person name="Tang H."/>
            <person name="Krishnakumar V."/>
            <person name="Bidwell S."/>
            <person name="Rosen B."/>
            <person name="Chan A."/>
            <person name="Zhou S."/>
            <person name="Gentzbittel L."/>
            <person name="Childs K.L."/>
            <person name="Yandell M."/>
            <person name="Gundlach H."/>
            <person name="Mayer K.F."/>
            <person name="Schwartz D.C."/>
            <person name="Town C.D."/>
        </authorList>
    </citation>
    <scope>GENOME REANNOTATION</scope>
    <source>
        <strain evidence="1">A17</strain>
        <strain evidence="2 3">cv. Jemalong A17</strain>
    </source>
</reference>
<dbReference type="EMBL" id="CM001223">
    <property type="protein sequence ID" value="KEH22685.1"/>
    <property type="molecule type" value="Genomic_DNA"/>
</dbReference>
<organism evidence="1 3">
    <name type="scientific">Medicago truncatula</name>
    <name type="common">Barrel medic</name>
    <name type="synonym">Medicago tribuloides</name>
    <dbReference type="NCBI Taxonomy" id="3880"/>
    <lineage>
        <taxon>Eukaryota</taxon>
        <taxon>Viridiplantae</taxon>
        <taxon>Streptophyta</taxon>
        <taxon>Embryophyta</taxon>
        <taxon>Tracheophyta</taxon>
        <taxon>Spermatophyta</taxon>
        <taxon>Magnoliopsida</taxon>
        <taxon>eudicotyledons</taxon>
        <taxon>Gunneridae</taxon>
        <taxon>Pentapetalae</taxon>
        <taxon>rosids</taxon>
        <taxon>fabids</taxon>
        <taxon>Fabales</taxon>
        <taxon>Fabaceae</taxon>
        <taxon>Papilionoideae</taxon>
        <taxon>50 kb inversion clade</taxon>
        <taxon>NPAAA clade</taxon>
        <taxon>Hologalegina</taxon>
        <taxon>IRL clade</taxon>
        <taxon>Trifolieae</taxon>
        <taxon>Medicago</taxon>
    </lineage>
</organism>
<name>A0A072UA09_MEDTR</name>
<gene>
    <name evidence="1" type="ordered locus">MTR_7g056463</name>
</gene>
<reference evidence="1 3" key="1">
    <citation type="journal article" date="2011" name="Nature">
        <title>The Medicago genome provides insight into the evolution of rhizobial symbioses.</title>
        <authorList>
            <person name="Young N.D."/>
            <person name="Debelle F."/>
            <person name="Oldroyd G.E."/>
            <person name="Geurts R."/>
            <person name="Cannon S.B."/>
            <person name="Udvardi M.K."/>
            <person name="Benedito V.A."/>
            <person name="Mayer K.F."/>
            <person name="Gouzy J."/>
            <person name="Schoof H."/>
            <person name="Van de Peer Y."/>
            <person name="Proost S."/>
            <person name="Cook D.R."/>
            <person name="Meyers B.C."/>
            <person name="Spannagl M."/>
            <person name="Cheung F."/>
            <person name="De Mita S."/>
            <person name="Krishnakumar V."/>
            <person name="Gundlach H."/>
            <person name="Zhou S."/>
            <person name="Mudge J."/>
            <person name="Bharti A.K."/>
            <person name="Murray J.D."/>
            <person name="Naoumkina M.A."/>
            <person name="Rosen B."/>
            <person name="Silverstein K.A."/>
            <person name="Tang H."/>
            <person name="Rombauts S."/>
            <person name="Zhao P.X."/>
            <person name="Zhou P."/>
            <person name="Barbe V."/>
            <person name="Bardou P."/>
            <person name="Bechner M."/>
            <person name="Bellec A."/>
            <person name="Berger A."/>
            <person name="Berges H."/>
            <person name="Bidwell S."/>
            <person name="Bisseling T."/>
            <person name="Choisne N."/>
            <person name="Couloux A."/>
            <person name="Denny R."/>
            <person name="Deshpande S."/>
            <person name="Dai X."/>
            <person name="Doyle J.J."/>
            <person name="Dudez A.M."/>
            <person name="Farmer A.D."/>
            <person name="Fouteau S."/>
            <person name="Franken C."/>
            <person name="Gibelin C."/>
            <person name="Gish J."/>
            <person name="Goldstein S."/>
            <person name="Gonzalez A.J."/>
            <person name="Green P.J."/>
            <person name="Hallab A."/>
            <person name="Hartog M."/>
            <person name="Hua A."/>
            <person name="Humphray S.J."/>
            <person name="Jeong D.H."/>
            <person name="Jing Y."/>
            <person name="Jocker A."/>
            <person name="Kenton S.M."/>
            <person name="Kim D.J."/>
            <person name="Klee K."/>
            <person name="Lai H."/>
            <person name="Lang C."/>
            <person name="Lin S."/>
            <person name="Macmil S.L."/>
            <person name="Magdelenat G."/>
            <person name="Matthews L."/>
            <person name="McCorrison J."/>
            <person name="Monaghan E.L."/>
            <person name="Mun J.H."/>
            <person name="Najar F.Z."/>
            <person name="Nicholson C."/>
            <person name="Noirot C."/>
            <person name="O'Bleness M."/>
            <person name="Paule C.R."/>
            <person name="Poulain J."/>
            <person name="Prion F."/>
            <person name="Qin B."/>
            <person name="Qu C."/>
            <person name="Retzel E.F."/>
            <person name="Riddle C."/>
            <person name="Sallet E."/>
            <person name="Samain S."/>
            <person name="Samson N."/>
            <person name="Sanders I."/>
            <person name="Saurat O."/>
            <person name="Scarpelli C."/>
            <person name="Schiex T."/>
            <person name="Segurens B."/>
            <person name="Severin A.J."/>
            <person name="Sherrier D.J."/>
            <person name="Shi R."/>
            <person name="Sims S."/>
            <person name="Singer S.R."/>
            <person name="Sinharoy S."/>
            <person name="Sterck L."/>
            <person name="Viollet A."/>
            <person name="Wang B.B."/>
            <person name="Wang K."/>
            <person name="Wang M."/>
            <person name="Wang X."/>
            <person name="Warfsmann J."/>
            <person name="Weissenbach J."/>
            <person name="White D.D."/>
            <person name="White J.D."/>
            <person name="Wiley G.B."/>
            <person name="Wincker P."/>
            <person name="Xing Y."/>
            <person name="Yang L."/>
            <person name="Yao Z."/>
            <person name="Ying F."/>
            <person name="Zhai J."/>
            <person name="Zhou L."/>
            <person name="Zuber A."/>
            <person name="Denarie J."/>
            <person name="Dixon R.A."/>
            <person name="May G.D."/>
            <person name="Schwartz D.C."/>
            <person name="Rogers J."/>
            <person name="Quetier F."/>
            <person name="Town C.D."/>
            <person name="Roe B.A."/>
        </authorList>
    </citation>
    <scope>NUCLEOTIDE SEQUENCE [LARGE SCALE GENOMIC DNA]</scope>
    <source>
        <strain evidence="1">A17</strain>
        <strain evidence="2 3">cv. Jemalong A17</strain>
    </source>
</reference>
<dbReference type="EnsemblPlants" id="KEH22685">
    <property type="protein sequence ID" value="KEH22685"/>
    <property type="gene ID" value="MTR_7g056463"/>
</dbReference>
<evidence type="ECO:0000313" key="1">
    <source>
        <dbReference type="EMBL" id="KEH22685.1"/>
    </source>
</evidence>
<keyword evidence="3" id="KW-1185">Reference proteome</keyword>
<dbReference type="HOGENOM" id="CLU_1789809_0_0_1"/>
<evidence type="ECO:0000313" key="2">
    <source>
        <dbReference type="EnsemblPlants" id="KEH22685"/>
    </source>
</evidence>